<reference evidence="1" key="1">
    <citation type="submission" date="2014-09" db="EMBL/GenBank/DDBJ databases">
        <authorList>
            <person name="Magalhaes I.L.F."/>
            <person name="Oliveira U."/>
            <person name="Santos F.R."/>
            <person name="Vidigal T.H.D.A."/>
            <person name="Brescovit A.D."/>
            <person name="Santos A.J."/>
        </authorList>
    </citation>
    <scope>NUCLEOTIDE SEQUENCE</scope>
    <source>
        <tissue evidence="1">Shoot tissue taken approximately 20 cm above the soil surface</tissue>
    </source>
</reference>
<accession>A0A0A9HAJ0</accession>
<sequence>MTSNSETLLESRCYRCDSPLHVSSHVSSHIFLLNISSLISPI</sequence>
<dbReference type="EMBL" id="GBRH01166025">
    <property type="protein sequence ID" value="JAE31871.1"/>
    <property type="molecule type" value="Transcribed_RNA"/>
</dbReference>
<dbReference type="AlphaFoldDB" id="A0A0A9HAJ0"/>
<evidence type="ECO:0000313" key="1">
    <source>
        <dbReference type="EMBL" id="JAE31871.1"/>
    </source>
</evidence>
<reference evidence="1" key="2">
    <citation type="journal article" date="2015" name="Data Brief">
        <title>Shoot transcriptome of the giant reed, Arundo donax.</title>
        <authorList>
            <person name="Barrero R.A."/>
            <person name="Guerrero F.D."/>
            <person name="Moolhuijzen P."/>
            <person name="Goolsby J.A."/>
            <person name="Tidwell J."/>
            <person name="Bellgard S.E."/>
            <person name="Bellgard M.I."/>
        </authorList>
    </citation>
    <scope>NUCLEOTIDE SEQUENCE</scope>
    <source>
        <tissue evidence="1">Shoot tissue taken approximately 20 cm above the soil surface</tissue>
    </source>
</reference>
<organism evidence="1">
    <name type="scientific">Arundo donax</name>
    <name type="common">Giant reed</name>
    <name type="synonym">Donax arundinaceus</name>
    <dbReference type="NCBI Taxonomy" id="35708"/>
    <lineage>
        <taxon>Eukaryota</taxon>
        <taxon>Viridiplantae</taxon>
        <taxon>Streptophyta</taxon>
        <taxon>Embryophyta</taxon>
        <taxon>Tracheophyta</taxon>
        <taxon>Spermatophyta</taxon>
        <taxon>Magnoliopsida</taxon>
        <taxon>Liliopsida</taxon>
        <taxon>Poales</taxon>
        <taxon>Poaceae</taxon>
        <taxon>PACMAD clade</taxon>
        <taxon>Arundinoideae</taxon>
        <taxon>Arundineae</taxon>
        <taxon>Arundo</taxon>
    </lineage>
</organism>
<proteinExistence type="predicted"/>
<protein>
    <submittedName>
        <fullName evidence="1">Uncharacterized protein</fullName>
    </submittedName>
</protein>
<name>A0A0A9HAJ0_ARUDO</name>